<dbReference type="PANTHER" id="PTHR36234">
    <property type="entry name" value="LYSYL ENDOPEPTIDASE"/>
    <property type="match status" value="1"/>
</dbReference>
<keyword evidence="1" id="KW-0732">Signal</keyword>
<evidence type="ECO:0000313" key="3">
    <source>
        <dbReference type="Proteomes" id="UP000186917"/>
    </source>
</evidence>
<name>A0A173MGN9_9BACT</name>
<dbReference type="PANTHER" id="PTHR36234:SF5">
    <property type="entry name" value="LYSYL ENDOPEPTIDASE"/>
    <property type="match status" value="1"/>
</dbReference>
<sequence length="701" mass="77187">MRLLYALFYFLLLAGTTVAHAAEMPASRQLSLRWPITYLPIANCAVLSPHGPSSQLLSGNDHETACVFANKYTTALTPKNSGTWYTTTKGRIWRLGIQSAGAYSLYLTLQSLHLAPGVKLYVYNNHYKQVQGPFTRETLQGQSILSIAPLAGSRVVIELNIPEHIDSYGSLIVKYVYHDRLNLFGSKHSTPVPPLSCEQNINCENGTYWQTEKRAVCKIITDGALCTGTLVGNTSHSQTPYVLTAQHVIFTQQHAQEAVFIFNYEYRTCTDSTIPTIQSVSGASLVVQAEGADAVLLKLNTIPPTSFHPFYAGWDASNVAPQWPAATLHHPWGKPTQIALTYQSILSSAYNSNDTTTTFWRCAWNIGITQPGSSGAPLFNQQHRLAGTLTGGNATCGQGGNDYFYKIAAIWQNTTGINNALQPWLDAAATGLTAIDGYDPYGFDSTLCGQAWNILPYEKLDSSLLTHPFTRQPYPASTPLAEQYLNPGSIVVSAIYLHIASLFFADSTDYITVTLWQGANAPQREIYAQHIRLYQLHKGINTILPDSLLSIQGNFFVGYDPHVQASSQLNLYRAANRGKNGASTLFIADGSWQPIHQLDANITTAAGIGIQECYGKTHRPVLGTMRVYPNPSHNYLHFTLPGCPSIKKVRCINTTGKEMPVQFQPSEISNTVYFQLPYGVYRLQVFTSDRVYNASFIAGPQ</sequence>
<keyword evidence="3" id="KW-1185">Reference proteome</keyword>
<dbReference type="InterPro" id="IPR009003">
    <property type="entry name" value="Peptidase_S1_PA"/>
</dbReference>
<gene>
    <name evidence="2" type="ORF">SAMN05421788_11640</name>
</gene>
<dbReference type="EMBL" id="FTOR01000016">
    <property type="protein sequence ID" value="SIT34403.1"/>
    <property type="molecule type" value="Genomic_DNA"/>
</dbReference>
<evidence type="ECO:0000256" key="1">
    <source>
        <dbReference type="SAM" id="SignalP"/>
    </source>
</evidence>
<evidence type="ECO:0000313" key="2">
    <source>
        <dbReference type="EMBL" id="SIT34403.1"/>
    </source>
</evidence>
<dbReference type="OrthoDB" id="9342482at2"/>
<dbReference type="Proteomes" id="UP000186917">
    <property type="component" value="Unassembled WGS sequence"/>
</dbReference>
<accession>A0A173MGN9</accession>
<dbReference type="SUPFAM" id="SSF50494">
    <property type="entry name" value="Trypsin-like serine proteases"/>
    <property type="match status" value="1"/>
</dbReference>
<feature type="chain" id="PRO_5030022926" evidence="1">
    <location>
        <begin position="22"/>
        <end position="701"/>
    </location>
</feature>
<proteinExistence type="predicted"/>
<dbReference type="STRING" id="477680.SAMN05421788_11640"/>
<organism evidence="2 3">
    <name type="scientific">Filimonas lacunae</name>
    <dbReference type="NCBI Taxonomy" id="477680"/>
    <lineage>
        <taxon>Bacteria</taxon>
        <taxon>Pseudomonadati</taxon>
        <taxon>Bacteroidota</taxon>
        <taxon>Chitinophagia</taxon>
        <taxon>Chitinophagales</taxon>
        <taxon>Chitinophagaceae</taxon>
        <taxon>Filimonas</taxon>
    </lineage>
</organism>
<protein>
    <submittedName>
        <fullName evidence="2">V8-like Glu-specific endopeptidase</fullName>
    </submittedName>
</protein>
<feature type="signal peptide" evidence="1">
    <location>
        <begin position="1"/>
        <end position="21"/>
    </location>
</feature>
<dbReference type="InterPro" id="IPR043504">
    <property type="entry name" value="Peptidase_S1_PA_chymotrypsin"/>
</dbReference>
<dbReference type="Pfam" id="PF13365">
    <property type="entry name" value="Trypsin_2"/>
    <property type="match status" value="1"/>
</dbReference>
<reference evidence="3" key="1">
    <citation type="submission" date="2017-01" db="EMBL/GenBank/DDBJ databases">
        <authorList>
            <person name="Varghese N."/>
            <person name="Submissions S."/>
        </authorList>
    </citation>
    <scope>NUCLEOTIDE SEQUENCE [LARGE SCALE GENOMIC DNA]</scope>
    <source>
        <strain evidence="3">DSM 21054</strain>
    </source>
</reference>
<dbReference type="RefSeq" id="WP_076382710.1">
    <property type="nucleotide sequence ID" value="NZ_AP017422.1"/>
</dbReference>
<dbReference type="Gene3D" id="2.40.10.10">
    <property type="entry name" value="Trypsin-like serine proteases"/>
    <property type="match status" value="2"/>
</dbReference>
<dbReference type="KEGG" id="fln:FLA_2775"/>
<dbReference type="AlphaFoldDB" id="A0A173MGN9"/>